<dbReference type="EMBL" id="RCCE01000003">
    <property type="protein sequence ID" value="RLJ51510.1"/>
    <property type="molecule type" value="Genomic_DNA"/>
</dbReference>
<dbReference type="Pfam" id="PF00583">
    <property type="entry name" value="Acetyltransf_1"/>
    <property type="match status" value="1"/>
</dbReference>
<accession>A0A497W5R6</accession>
<evidence type="ECO:0000259" key="1">
    <source>
        <dbReference type="PROSITE" id="PS51186"/>
    </source>
</evidence>
<dbReference type="Gene3D" id="3.40.630.30">
    <property type="match status" value="1"/>
</dbReference>
<sequence length="162" mass="16755">MSDIENTLSSSQAGTATASKEVPQISIRGADISDATTVAPFVHALVDELSGGETATMEEVFEITSRVVSDAGVIALIAFADHQPVGAMTLNECTAIYAGGKLGEISELYVDPNHRSHGIAKQLLGSAQSEAKPHSSNVICFGSSGFVGSSSRQVSVSQSRLS</sequence>
<evidence type="ECO:0000313" key="2">
    <source>
        <dbReference type="EMBL" id="RLJ51510.1"/>
    </source>
</evidence>
<keyword evidence="2" id="KW-0808">Transferase</keyword>
<keyword evidence="3" id="KW-1185">Reference proteome</keyword>
<dbReference type="GO" id="GO:0016747">
    <property type="term" value="F:acyltransferase activity, transferring groups other than amino-acyl groups"/>
    <property type="evidence" value="ECO:0007669"/>
    <property type="project" value="InterPro"/>
</dbReference>
<organism evidence="2 3">
    <name type="scientific">Litoreibacter meonggei</name>
    <dbReference type="NCBI Taxonomy" id="1049199"/>
    <lineage>
        <taxon>Bacteria</taxon>
        <taxon>Pseudomonadati</taxon>
        <taxon>Pseudomonadota</taxon>
        <taxon>Alphaproteobacteria</taxon>
        <taxon>Rhodobacterales</taxon>
        <taxon>Roseobacteraceae</taxon>
        <taxon>Litoreibacter</taxon>
    </lineage>
</organism>
<proteinExistence type="predicted"/>
<dbReference type="InterPro" id="IPR016181">
    <property type="entry name" value="Acyl_CoA_acyltransferase"/>
</dbReference>
<dbReference type="RefSeq" id="WP_121023323.1">
    <property type="nucleotide sequence ID" value="NZ_RCCE01000003.1"/>
</dbReference>
<dbReference type="SUPFAM" id="SSF55729">
    <property type="entry name" value="Acyl-CoA N-acyltransferases (Nat)"/>
    <property type="match status" value="1"/>
</dbReference>
<dbReference type="InterPro" id="IPR000182">
    <property type="entry name" value="GNAT_dom"/>
</dbReference>
<dbReference type="CDD" id="cd04301">
    <property type="entry name" value="NAT_SF"/>
    <property type="match status" value="1"/>
</dbReference>
<feature type="domain" description="N-acetyltransferase" evidence="1">
    <location>
        <begin position="30"/>
        <end position="162"/>
    </location>
</feature>
<reference evidence="2 3" key="1">
    <citation type="submission" date="2018-10" db="EMBL/GenBank/DDBJ databases">
        <title>Genomic Encyclopedia of Archaeal and Bacterial Type Strains, Phase II (KMG-II): from individual species to whole genera.</title>
        <authorList>
            <person name="Goeker M."/>
        </authorList>
    </citation>
    <scope>NUCLEOTIDE SEQUENCE [LARGE SCALE GENOMIC DNA]</scope>
    <source>
        <strain evidence="2 3">DSM 29466</strain>
    </source>
</reference>
<dbReference type="OrthoDB" id="9805924at2"/>
<gene>
    <name evidence="2" type="ORF">BCF46_1723</name>
</gene>
<dbReference type="Proteomes" id="UP000269157">
    <property type="component" value="Unassembled WGS sequence"/>
</dbReference>
<evidence type="ECO:0000313" key="3">
    <source>
        <dbReference type="Proteomes" id="UP000269157"/>
    </source>
</evidence>
<comment type="caution">
    <text evidence="2">The sequence shown here is derived from an EMBL/GenBank/DDBJ whole genome shotgun (WGS) entry which is preliminary data.</text>
</comment>
<name>A0A497W5R6_9RHOB</name>
<dbReference type="AlphaFoldDB" id="A0A497W5R6"/>
<protein>
    <submittedName>
        <fullName evidence="2">Acetyltransferase (GNAT) family protein</fullName>
    </submittedName>
</protein>
<dbReference type="PROSITE" id="PS51186">
    <property type="entry name" value="GNAT"/>
    <property type="match status" value="1"/>
</dbReference>